<dbReference type="Pfam" id="PF23343">
    <property type="entry name" value="REP_ORF2-G2P"/>
    <property type="match status" value="1"/>
</dbReference>
<sequence>MAEIMKVPVSAYRLEEDYRIRVPCGHCMECLKKRQQQWFSRADHLVKRMGLSPEQCLFCTFTLKPEVYEDAKSKPYLPIRRFLDRLRKHPRFRYRDPQTKRYKYRKVKFPYLFVVEFADGSRAAHKGLPSTHRMHYHAILFNCPLYWWQVRDLWQEFNGIARVEPLRSFAGVRYVVKYMTKDCKVYQNVYGEDSKKNGKLVVSHGFGRLSKEDIRLMREYMMRNDETWFFHYIGNYRYSIPRYWKNACFTKLEQRCRNDSLIPPLLWKKVRKDFPLGAFTLQQQKEIYYTLLWP</sequence>
<proteinExistence type="predicted"/>
<evidence type="ECO:0000313" key="2">
    <source>
        <dbReference type="EMBL" id="DAE25632.1"/>
    </source>
</evidence>
<name>A0A8S5R2Q4_9VIRU</name>
<evidence type="ECO:0000259" key="1">
    <source>
        <dbReference type="Pfam" id="PF23343"/>
    </source>
</evidence>
<dbReference type="InterPro" id="IPR056906">
    <property type="entry name" value="ORF2/G2P_dom"/>
</dbReference>
<protein>
    <submittedName>
        <fullName evidence="2">Replication associated protein</fullName>
    </submittedName>
</protein>
<accession>A0A8S5R2Q4</accession>
<reference evidence="2" key="1">
    <citation type="journal article" date="2021" name="Proc. Natl. Acad. Sci. U.S.A.">
        <title>A Catalog of Tens of Thousands of Viruses from Human Metagenomes Reveals Hidden Associations with Chronic Diseases.</title>
        <authorList>
            <person name="Tisza M.J."/>
            <person name="Buck C.B."/>
        </authorList>
    </citation>
    <scope>NUCLEOTIDE SEQUENCE</scope>
    <source>
        <strain evidence="2">Cts131</strain>
    </source>
</reference>
<feature type="domain" description="Replication-associated protein ORF2/G2P" evidence="1">
    <location>
        <begin position="57"/>
        <end position="182"/>
    </location>
</feature>
<dbReference type="EMBL" id="BK057818">
    <property type="protein sequence ID" value="DAE25632.1"/>
    <property type="molecule type" value="Genomic_DNA"/>
</dbReference>
<organism evidence="2">
    <name type="scientific">Microviridae sp. cts131</name>
    <dbReference type="NCBI Taxonomy" id="2825008"/>
    <lineage>
        <taxon>Viruses</taxon>
        <taxon>Monodnaviria</taxon>
        <taxon>Sangervirae</taxon>
        <taxon>Phixviricota</taxon>
        <taxon>Malgrandaviricetes</taxon>
        <taxon>Petitvirales</taxon>
        <taxon>Microviridae</taxon>
    </lineage>
</organism>